<accession>A0ACD3Q7Q9</accession>
<name>A0ACD3Q7Q9_LARCR</name>
<dbReference type="EMBL" id="CM011695">
    <property type="protein sequence ID" value="TMS03168.1"/>
    <property type="molecule type" value="Genomic_DNA"/>
</dbReference>
<keyword evidence="2" id="KW-1185">Reference proteome</keyword>
<protein>
    <submittedName>
        <fullName evidence="1">Uncharacterized protein</fullName>
    </submittedName>
</protein>
<reference evidence="1" key="1">
    <citation type="submission" date="2018-11" db="EMBL/GenBank/DDBJ databases">
        <title>The sequence and de novo assembly of Larimichthys crocea genome using PacBio and Hi-C technologies.</title>
        <authorList>
            <person name="Xu P."/>
            <person name="Chen B."/>
            <person name="Zhou Z."/>
            <person name="Ke Q."/>
            <person name="Wu Y."/>
            <person name="Bai H."/>
            <person name="Pu F."/>
        </authorList>
    </citation>
    <scope>NUCLEOTIDE SEQUENCE</scope>
    <source>
        <tissue evidence="1">Muscle</tissue>
    </source>
</reference>
<comment type="caution">
    <text evidence="1">The sequence shown here is derived from an EMBL/GenBank/DDBJ whole genome shotgun (WGS) entry which is preliminary data.</text>
</comment>
<proteinExistence type="predicted"/>
<evidence type="ECO:0000313" key="1">
    <source>
        <dbReference type="EMBL" id="TMS03168.1"/>
    </source>
</evidence>
<sequence>MEQCESLDSEMTDLQECQSEMSEAISQDDEDEVEELQNSLREAVQDQSVKP</sequence>
<gene>
    <name evidence="1" type="ORF">E3U43_000057</name>
</gene>
<dbReference type="Proteomes" id="UP000793456">
    <property type="component" value="Chromosome XXII"/>
</dbReference>
<organism evidence="1 2">
    <name type="scientific">Larimichthys crocea</name>
    <name type="common">Large yellow croaker</name>
    <name type="synonym">Pseudosciaena crocea</name>
    <dbReference type="NCBI Taxonomy" id="215358"/>
    <lineage>
        <taxon>Eukaryota</taxon>
        <taxon>Metazoa</taxon>
        <taxon>Chordata</taxon>
        <taxon>Craniata</taxon>
        <taxon>Vertebrata</taxon>
        <taxon>Euteleostomi</taxon>
        <taxon>Actinopterygii</taxon>
        <taxon>Neopterygii</taxon>
        <taxon>Teleostei</taxon>
        <taxon>Neoteleostei</taxon>
        <taxon>Acanthomorphata</taxon>
        <taxon>Eupercaria</taxon>
        <taxon>Sciaenidae</taxon>
        <taxon>Larimichthys</taxon>
    </lineage>
</organism>
<evidence type="ECO:0000313" key="2">
    <source>
        <dbReference type="Proteomes" id="UP000793456"/>
    </source>
</evidence>